<protein>
    <submittedName>
        <fullName evidence="1">Uncharacterized protein</fullName>
    </submittedName>
</protein>
<reference evidence="1" key="1">
    <citation type="submission" date="2020-11" db="EMBL/GenBank/DDBJ databases">
        <authorList>
            <consortium name="DOE Joint Genome Institute"/>
            <person name="Ahrendt S."/>
            <person name="Riley R."/>
            <person name="Andreopoulos W."/>
            <person name="Labutti K."/>
            <person name="Pangilinan J."/>
            <person name="Ruiz-Duenas F.J."/>
            <person name="Barrasa J.M."/>
            <person name="Sanchez-Garcia M."/>
            <person name="Camarero S."/>
            <person name="Miyauchi S."/>
            <person name="Serrano A."/>
            <person name="Linde D."/>
            <person name="Babiker R."/>
            <person name="Drula E."/>
            <person name="Ayuso-Fernandez I."/>
            <person name="Pacheco R."/>
            <person name="Padilla G."/>
            <person name="Ferreira P."/>
            <person name="Barriuso J."/>
            <person name="Kellner H."/>
            <person name="Castanera R."/>
            <person name="Alfaro M."/>
            <person name="Ramirez L."/>
            <person name="Pisabarro A.G."/>
            <person name="Kuo A."/>
            <person name="Tritt A."/>
            <person name="Lipzen A."/>
            <person name="He G."/>
            <person name="Yan M."/>
            <person name="Ng V."/>
            <person name="Cullen D."/>
            <person name="Martin F."/>
            <person name="Rosso M.-N."/>
            <person name="Henrissat B."/>
            <person name="Hibbett D."/>
            <person name="Martinez A.T."/>
            <person name="Grigoriev I.V."/>
        </authorList>
    </citation>
    <scope>NUCLEOTIDE SEQUENCE</scope>
    <source>
        <strain evidence="1">CBS 506.95</strain>
    </source>
</reference>
<dbReference type="EMBL" id="MU157847">
    <property type="protein sequence ID" value="KAF9529223.1"/>
    <property type="molecule type" value="Genomic_DNA"/>
</dbReference>
<evidence type="ECO:0000313" key="2">
    <source>
        <dbReference type="Proteomes" id="UP000807306"/>
    </source>
</evidence>
<organism evidence="1 2">
    <name type="scientific">Crepidotus variabilis</name>
    <dbReference type="NCBI Taxonomy" id="179855"/>
    <lineage>
        <taxon>Eukaryota</taxon>
        <taxon>Fungi</taxon>
        <taxon>Dikarya</taxon>
        <taxon>Basidiomycota</taxon>
        <taxon>Agaricomycotina</taxon>
        <taxon>Agaricomycetes</taxon>
        <taxon>Agaricomycetidae</taxon>
        <taxon>Agaricales</taxon>
        <taxon>Agaricineae</taxon>
        <taxon>Crepidotaceae</taxon>
        <taxon>Crepidotus</taxon>
    </lineage>
</organism>
<dbReference type="Proteomes" id="UP000807306">
    <property type="component" value="Unassembled WGS sequence"/>
</dbReference>
<name>A0A9P6EGM8_9AGAR</name>
<dbReference type="AlphaFoldDB" id="A0A9P6EGM8"/>
<accession>A0A9P6EGM8</accession>
<keyword evidence="2" id="KW-1185">Reference proteome</keyword>
<evidence type="ECO:0000313" key="1">
    <source>
        <dbReference type="EMBL" id="KAF9529223.1"/>
    </source>
</evidence>
<sequence length="549" mass="62638">MMDRLKKSTIPSIVPPLLVLDGMNPDSRLAGSGDNIYLGRSYQLLRFEIAHDDTTSTITPIRYFVSHARSIEAIEIELHGRVADAVGPLSTLLNICAVRTDNLTVREYTDVSRHRKLRHSPWTQEGGPFRFVYRRPEAEVAADDEASKPSSSKASDPFEYPRIGNLLSGSFYSLGKVREGSVNCPPISSWVIESQTPRYVVALPPQPHILQLKSFELDANELFAASMYPWVHHVLNTAHLTRLSISVKLTAIHWEYILPTLTLHQLEHLAFLDIPLRFPHLLSFLRRHLSLQIFEISNEVEHNPVGEISFPKHYLHDLEFLPSLERLIATPEYIIPFSAHAQPEFLPRLKIFDLRGCFYEPNSGPFPGAWGKREDRHKLFRPIFEHLRRLSEENSTGSQTGTPRKKEHVPERKLHIKLYTMSLTALVEAFILPDEDDSPGKVGPMTNVYTVTLVYANGWIPPSLAMHLVRHWAPHQEKLSKAFERAKELFTVHTGGTADDDSLNTSIQAPKDVWLLNLFLCHAFPRLERIISEYRGCKHEVEVDRSLFD</sequence>
<gene>
    <name evidence="1" type="ORF">CPB83DRAFT_272164</name>
</gene>
<comment type="caution">
    <text evidence="1">The sequence shown here is derived from an EMBL/GenBank/DDBJ whole genome shotgun (WGS) entry which is preliminary data.</text>
</comment>
<proteinExistence type="predicted"/>
<dbReference type="OrthoDB" id="3071324at2759"/>